<dbReference type="GO" id="GO:0005737">
    <property type="term" value="C:cytoplasm"/>
    <property type="evidence" value="ECO:0007669"/>
    <property type="project" value="TreeGrafter"/>
</dbReference>
<evidence type="ECO:0000259" key="5">
    <source>
        <dbReference type="Pfam" id="PF03372"/>
    </source>
</evidence>
<keyword evidence="7" id="KW-1185">Reference proteome</keyword>
<dbReference type="Gene3D" id="3.60.10.10">
    <property type="entry name" value="Endonuclease/exonuclease/phosphatase"/>
    <property type="match status" value="1"/>
</dbReference>
<dbReference type="Proteomes" id="UP000530660">
    <property type="component" value="Unassembled WGS sequence"/>
</dbReference>
<protein>
    <recommendedName>
        <fullName evidence="2">sphingomyelin phosphodiesterase</fullName>
        <ecNumber evidence="2">3.1.4.12</ecNumber>
    </recommendedName>
</protein>
<dbReference type="InterPro" id="IPR017766">
    <property type="entry name" value="Sphingomyelinase/PLipase_C"/>
</dbReference>
<keyword evidence="4" id="KW-0812">Transmembrane</keyword>
<name>A0A7J7IHL0_9RHOD</name>
<dbReference type="CDD" id="cd09078">
    <property type="entry name" value="nSMase"/>
    <property type="match status" value="1"/>
</dbReference>
<evidence type="ECO:0000313" key="7">
    <source>
        <dbReference type="Proteomes" id="UP000530660"/>
    </source>
</evidence>
<dbReference type="EC" id="3.1.4.12" evidence="2"/>
<evidence type="ECO:0000256" key="2">
    <source>
        <dbReference type="ARBA" id="ARBA00012369"/>
    </source>
</evidence>
<dbReference type="Pfam" id="PF03372">
    <property type="entry name" value="Exo_endo_phos"/>
    <property type="match status" value="1"/>
</dbReference>
<sequence>MPRPAGSAQGTGVLTEKFSLLAERPRLRFAVFETNLNRANTIGFLLLFLALIICYRVWLWRLERLYECTARQVLVRANAAGKLQSAVVARRSVRLLSYNVFVRPPGVSARGNDFKDERLGRLLAYMVLSDLDVVALQELFRFGSPRQQAFCRVARRLGGYRYSAALPYPPRGRSSPPRVLDGGVTILSRFPIERVAISTYRCAHWHFIDCIVAKGVLCAHIRIPLGNRESGAGGTTTLAVFATHAQAGNVLYPGIRGVRRKQVQQLRAFVQQEAGRRAMPVVVCGDLNVNGMHVEGDDRDSPEYVDMLNILNGDASTAPALSRSFQFRDLLKEAYHGRHPATVDAVTAAGTPREPLLSPVNSHKQPKRLDYVLCDAGPGMECTLKQAKVEPFFLEPWDPAPFRQLSDHDAVLVEMEFVASSGDREHANGP</sequence>
<reference evidence="6 7" key="1">
    <citation type="journal article" date="2020" name="J. Phycol.">
        <title>Comparative genome analysis reveals Cyanidiococcus gen. nov., a new extremophilic red algal genus sister to Cyanidioschyzon (Cyanidioschyzonaceae, Rhodophyta).</title>
        <authorList>
            <person name="Liu S.-L."/>
            <person name="Chiang Y.-R."/>
            <person name="Yoon H.S."/>
            <person name="Fu H.-Y."/>
        </authorList>
    </citation>
    <scope>NUCLEOTIDE SEQUENCE [LARGE SCALE GENOMIC DNA]</scope>
    <source>
        <strain evidence="6 7">THAL066</strain>
    </source>
</reference>
<feature type="transmembrane region" description="Helical" evidence="4">
    <location>
        <begin position="41"/>
        <end position="59"/>
    </location>
</feature>
<dbReference type="PANTHER" id="PTHR16320">
    <property type="entry name" value="SPHINGOMYELINASE FAMILY MEMBER"/>
    <property type="match status" value="1"/>
</dbReference>
<dbReference type="PANTHER" id="PTHR16320:SF1">
    <property type="entry name" value="SPHINGOMYELINASE DDB_G0288017"/>
    <property type="match status" value="1"/>
</dbReference>
<keyword evidence="4" id="KW-1133">Transmembrane helix</keyword>
<organism evidence="6 7">
    <name type="scientific">Cyanidiococcus yangmingshanensis</name>
    <dbReference type="NCBI Taxonomy" id="2690220"/>
    <lineage>
        <taxon>Eukaryota</taxon>
        <taxon>Rhodophyta</taxon>
        <taxon>Bangiophyceae</taxon>
        <taxon>Cyanidiales</taxon>
        <taxon>Cyanidiaceae</taxon>
        <taxon>Cyanidiococcus</taxon>
    </lineage>
</organism>
<evidence type="ECO:0000256" key="4">
    <source>
        <dbReference type="SAM" id="Phobius"/>
    </source>
</evidence>
<comment type="caution">
    <text evidence="6">The sequence shown here is derived from an EMBL/GenBank/DDBJ whole genome shotgun (WGS) entry which is preliminary data.</text>
</comment>
<proteinExistence type="inferred from homology"/>
<evidence type="ECO:0000313" key="6">
    <source>
        <dbReference type="EMBL" id="KAF6002508.1"/>
    </source>
</evidence>
<evidence type="ECO:0000256" key="3">
    <source>
        <dbReference type="ARBA" id="ARBA00022801"/>
    </source>
</evidence>
<keyword evidence="3" id="KW-0378">Hydrolase</keyword>
<dbReference type="AlphaFoldDB" id="A0A7J7IHL0"/>
<dbReference type="EMBL" id="VWRR01000010">
    <property type="protein sequence ID" value="KAF6002508.1"/>
    <property type="molecule type" value="Genomic_DNA"/>
</dbReference>
<dbReference type="SUPFAM" id="SSF56219">
    <property type="entry name" value="DNase I-like"/>
    <property type="match status" value="1"/>
</dbReference>
<dbReference type="OrthoDB" id="40902at2759"/>
<dbReference type="GO" id="GO:0005576">
    <property type="term" value="C:extracellular region"/>
    <property type="evidence" value="ECO:0007669"/>
    <property type="project" value="InterPro"/>
</dbReference>
<evidence type="ECO:0000256" key="1">
    <source>
        <dbReference type="ARBA" id="ARBA00006335"/>
    </source>
</evidence>
<comment type="similarity">
    <text evidence="1">Belongs to the neutral sphingomyelinase family.</text>
</comment>
<dbReference type="GO" id="GO:0004767">
    <property type="term" value="F:sphingomyelin phosphodiesterase activity"/>
    <property type="evidence" value="ECO:0007669"/>
    <property type="project" value="UniProtKB-EC"/>
</dbReference>
<dbReference type="InterPro" id="IPR005135">
    <property type="entry name" value="Endo/exonuclease/phosphatase"/>
</dbReference>
<dbReference type="InterPro" id="IPR038772">
    <property type="entry name" value="Sph/SMPD2-like"/>
</dbReference>
<feature type="domain" description="Endonuclease/exonuclease/phosphatase" evidence="5">
    <location>
        <begin position="96"/>
        <end position="408"/>
    </location>
</feature>
<accession>A0A7J7IHL0</accession>
<keyword evidence="4" id="KW-0472">Membrane</keyword>
<gene>
    <name evidence="6" type="ORF">F1559_003452</name>
</gene>
<dbReference type="InterPro" id="IPR036691">
    <property type="entry name" value="Endo/exonu/phosph_ase_sf"/>
</dbReference>